<gene>
    <name evidence="2" type="primary">ycf3</name>
    <name evidence="2" type="ORF">CLHUN_38400</name>
</gene>
<name>A0A1V4SEH9_RUMHU</name>
<feature type="repeat" description="TPR" evidence="1">
    <location>
        <begin position="221"/>
        <end position="254"/>
    </location>
</feature>
<dbReference type="InterPro" id="IPR011990">
    <property type="entry name" value="TPR-like_helical_dom_sf"/>
</dbReference>
<organism evidence="2 3">
    <name type="scientific">Ruminiclostridium hungatei</name>
    <name type="common">Clostridium hungatei</name>
    <dbReference type="NCBI Taxonomy" id="48256"/>
    <lineage>
        <taxon>Bacteria</taxon>
        <taxon>Bacillati</taxon>
        <taxon>Bacillota</taxon>
        <taxon>Clostridia</taxon>
        <taxon>Eubacteriales</taxon>
        <taxon>Oscillospiraceae</taxon>
        <taxon>Ruminiclostridium</taxon>
    </lineage>
</organism>
<dbReference type="SUPFAM" id="SSF48452">
    <property type="entry name" value="TPR-like"/>
    <property type="match status" value="1"/>
</dbReference>
<evidence type="ECO:0000256" key="1">
    <source>
        <dbReference type="PROSITE-ProRule" id="PRU00339"/>
    </source>
</evidence>
<protein>
    <submittedName>
        <fullName evidence="2">Photosystem I assembly protein Ycf3</fullName>
    </submittedName>
</protein>
<dbReference type="SMART" id="SM00028">
    <property type="entry name" value="TPR"/>
    <property type="match status" value="3"/>
</dbReference>
<dbReference type="PROSITE" id="PS50005">
    <property type="entry name" value="TPR"/>
    <property type="match status" value="2"/>
</dbReference>
<proteinExistence type="predicted"/>
<evidence type="ECO:0000313" key="2">
    <source>
        <dbReference type="EMBL" id="OPX42319.1"/>
    </source>
</evidence>
<dbReference type="OrthoDB" id="9769030at2"/>
<dbReference type="RefSeq" id="WP_080066256.1">
    <property type="nucleotide sequence ID" value="NZ_MZGX01000031.1"/>
</dbReference>
<keyword evidence="1" id="KW-0802">TPR repeat</keyword>
<accession>A0A1V4SEH9</accession>
<dbReference type="EMBL" id="MZGX01000031">
    <property type="protein sequence ID" value="OPX42319.1"/>
    <property type="molecule type" value="Genomic_DNA"/>
</dbReference>
<dbReference type="Proteomes" id="UP000191554">
    <property type="component" value="Unassembled WGS sequence"/>
</dbReference>
<sequence length="271" mass="31439">MADFDQRNLKANNVYNADIINNNITLGKTEKDELKEALDYINTSYNVIKDVFKIGSTFSGWLDKRKDEKNRKKASECMGKAFDLYNKRRFMDSVKEAYKALEFDVCNTTAHNHIAWVFSFYNKELDKAERHSRKANELMPNKVPYMDTLAEVYYARKDYALSFEVTTRALQILNVSDKDSMYLLNYRMGRLYLAAGDYQNAMNFLAKTLNFNYENEIFDRAGLYYNIALTFNALGNHDKSIEFINGAISLRKNEQFAAFRDSLLKSRGLSG</sequence>
<comment type="caution">
    <text evidence="2">The sequence shown here is derived from an EMBL/GenBank/DDBJ whole genome shotgun (WGS) entry which is preliminary data.</text>
</comment>
<dbReference type="Pfam" id="PF13181">
    <property type="entry name" value="TPR_8"/>
    <property type="match status" value="2"/>
</dbReference>
<reference evidence="2 3" key="1">
    <citation type="submission" date="2017-03" db="EMBL/GenBank/DDBJ databases">
        <title>Genome sequence of Clostridium hungatei DSM 14427.</title>
        <authorList>
            <person name="Poehlein A."/>
            <person name="Daniel R."/>
        </authorList>
    </citation>
    <scope>NUCLEOTIDE SEQUENCE [LARGE SCALE GENOMIC DNA]</scope>
    <source>
        <strain evidence="2 3">DSM 14427</strain>
    </source>
</reference>
<feature type="repeat" description="TPR" evidence="1">
    <location>
        <begin position="182"/>
        <end position="215"/>
    </location>
</feature>
<dbReference type="InterPro" id="IPR019734">
    <property type="entry name" value="TPR_rpt"/>
</dbReference>
<dbReference type="AlphaFoldDB" id="A0A1V4SEH9"/>
<evidence type="ECO:0000313" key="3">
    <source>
        <dbReference type="Proteomes" id="UP000191554"/>
    </source>
</evidence>
<keyword evidence="3" id="KW-1185">Reference proteome</keyword>
<dbReference type="Gene3D" id="1.25.40.10">
    <property type="entry name" value="Tetratricopeptide repeat domain"/>
    <property type="match status" value="2"/>
</dbReference>
<dbReference type="STRING" id="48256.CLHUN_38400"/>